<name>A0ACB6S787_9PLEO</name>
<keyword evidence="2" id="KW-1185">Reference proteome</keyword>
<evidence type="ECO:0000313" key="1">
    <source>
        <dbReference type="EMBL" id="KAF2629898.1"/>
    </source>
</evidence>
<sequence length="482" mass="53346">MNDLKEKKNKKTQTASKSEPVDLEAGRHVDEPDAADVTKAVYDVPGASVLPHTVGAAKEETAAESTDTFAAESSKGDTMSDDSTPAASEEPSKTTRTDVPPPPKIKITSPKDTYKTVQDNDAEPNSADVVMPDSSKAKTIKDRTNEDVTEYAVDVAGSGNVAPKSKDSVTPESATAGIVMGNQNENRCLIHLVSTWSFAPEPPKKSIATEATTAKIGHENAAVASTDVPDPSLLSEAEQDVMSKTTAVPGPSTPKKATKSHGLPPLPPFNHEAFSHVNNIRRLTVKIFALPWHIQQRPLARPKPELPVLPEHVRSDIPPKARRFSQALMGSQVEFQGHHFDLHPLALQRQLPNRNHRQRQNQGWRCTSALAEQYVLRDKLLDDTYRNDIMEYFVTIHVWTRKLTFCSVMDVVYNGTNPGSPMRQLLADMHAFIVIDDVGKLEMMDDMPEAFVKDVLKRVLVVRPNGVDDWRWYLKKTGKMYH</sequence>
<evidence type="ECO:0000313" key="2">
    <source>
        <dbReference type="Proteomes" id="UP000799754"/>
    </source>
</evidence>
<gene>
    <name evidence="1" type="ORF">BU25DRAFT_456324</name>
</gene>
<organism evidence="1 2">
    <name type="scientific">Macroventuria anomochaeta</name>
    <dbReference type="NCBI Taxonomy" id="301207"/>
    <lineage>
        <taxon>Eukaryota</taxon>
        <taxon>Fungi</taxon>
        <taxon>Dikarya</taxon>
        <taxon>Ascomycota</taxon>
        <taxon>Pezizomycotina</taxon>
        <taxon>Dothideomycetes</taxon>
        <taxon>Pleosporomycetidae</taxon>
        <taxon>Pleosporales</taxon>
        <taxon>Pleosporineae</taxon>
        <taxon>Didymellaceae</taxon>
        <taxon>Macroventuria</taxon>
    </lineage>
</organism>
<comment type="caution">
    <text evidence="1">The sequence shown here is derived from an EMBL/GenBank/DDBJ whole genome shotgun (WGS) entry which is preliminary data.</text>
</comment>
<reference evidence="1" key="1">
    <citation type="journal article" date="2020" name="Stud. Mycol.">
        <title>101 Dothideomycetes genomes: a test case for predicting lifestyles and emergence of pathogens.</title>
        <authorList>
            <person name="Haridas S."/>
            <person name="Albert R."/>
            <person name="Binder M."/>
            <person name="Bloem J."/>
            <person name="Labutti K."/>
            <person name="Salamov A."/>
            <person name="Andreopoulos B."/>
            <person name="Baker S."/>
            <person name="Barry K."/>
            <person name="Bills G."/>
            <person name="Bluhm B."/>
            <person name="Cannon C."/>
            <person name="Castanera R."/>
            <person name="Culley D."/>
            <person name="Daum C."/>
            <person name="Ezra D."/>
            <person name="Gonzalez J."/>
            <person name="Henrissat B."/>
            <person name="Kuo A."/>
            <person name="Liang C."/>
            <person name="Lipzen A."/>
            <person name="Lutzoni F."/>
            <person name="Magnuson J."/>
            <person name="Mondo S."/>
            <person name="Nolan M."/>
            <person name="Ohm R."/>
            <person name="Pangilinan J."/>
            <person name="Park H.-J."/>
            <person name="Ramirez L."/>
            <person name="Alfaro M."/>
            <person name="Sun H."/>
            <person name="Tritt A."/>
            <person name="Yoshinaga Y."/>
            <person name="Zwiers L.-H."/>
            <person name="Turgeon B."/>
            <person name="Goodwin S."/>
            <person name="Spatafora J."/>
            <person name="Crous P."/>
            <person name="Grigoriev I."/>
        </authorList>
    </citation>
    <scope>NUCLEOTIDE SEQUENCE</scope>
    <source>
        <strain evidence="1">CBS 525.71</strain>
    </source>
</reference>
<protein>
    <submittedName>
        <fullName evidence="1">Uncharacterized protein</fullName>
    </submittedName>
</protein>
<proteinExistence type="predicted"/>
<dbReference type="EMBL" id="MU006708">
    <property type="protein sequence ID" value="KAF2629898.1"/>
    <property type="molecule type" value="Genomic_DNA"/>
</dbReference>
<dbReference type="Proteomes" id="UP000799754">
    <property type="component" value="Unassembled WGS sequence"/>
</dbReference>
<accession>A0ACB6S787</accession>